<dbReference type="PROSITE" id="PS50162">
    <property type="entry name" value="RECA_2"/>
    <property type="match status" value="1"/>
</dbReference>
<evidence type="ECO:0000256" key="11">
    <source>
        <dbReference type="HAMAP-Rule" id="MF_01498"/>
    </source>
</evidence>
<dbReference type="Gene3D" id="3.30.230.10">
    <property type="match status" value="1"/>
</dbReference>
<dbReference type="PANTHER" id="PTHR32472">
    <property type="entry name" value="DNA REPAIR PROTEIN RADA"/>
    <property type="match status" value="1"/>
</dbReference>
<reference evidence="16 17" key="1">
    <citation type="submission" date="2015-12" db="EMBL/GenBank/DDBJ databases">
        <authorList>
            <person name="Shamseldin A."/>
            <person name="Moawad H."/>
            <person name="Abd El-Rahim W.M."/>
            <person name="Sadowsky M.J."/>
        </authorList>
    </citation>
    <scope>NUCLEOTIDE SEQUENCE [LARGE SCALE GENOMIC DNA]</scope>
    <source>
        <strain evidence="16 17">SJ5A-1</strain>
    </source>
</reference>
<dbReference type="GO" id="GO:0005829">
    <property type="term" value="C:cytosol"/>
    <property type="evidence" value="ECO:0007669"/>
    <property type="project" value="TreeGrafter"/>
</dbReference>
<dbReference type="InterPro" id="IPR041166">
    <property type="entry name" value="Rubredoxin_2"/>
</dbReference>
<dbReference type="InterPro" id="IPR003593">
    <property type="entry name" value="AAA+_ATPase"/>
</dbReference>
<feature type="domain" description="RecA family profile 1" evidence="15">
    <location>
        <begin position="67"/>
        <end position="216"/>
    </location>
</feature>
<keyword evidence="8 11" id="KW-0346">Stress response</keyword>
<dbReference type="GO" id="GO:0000725">
    <property type="term" value="P:recombinational repair"/>
    <property type="evidence" value="ECO:0007669"/>
    <property type="project" value="UniProtKB-UniRule"/>
</dbReference>
<evidence type="ECO:0000256" key="14">
    <source>
        <dbReference type="SAM" id="MobiDB-lite"/>
    </source>
</evidence>
<dbReference type="SMART" id="SM00382">
    <property type="entry name" value="AAA"/>
    <property type="match status" value="1"/>
</dbReference>
<dbReference type="EMBL" id="LPXO01000003">
    <property type="protein sequence ID" value="KUF11390.1"/>
    <property type="molecule type" value="Genomic_DNA"/>
</dbReference>
<evidence type="ECO:0000256" key="2">
    <source>
        <dbReference type="ARBA" id="ARBA00022741"/>
    </source>
</evidence>
<dbReference type="NCBIfam" id="TIGR00416">
    <property type="entry name" value="sms"/>
    <property type="match status" value="1"/>
</dbReference>
<dbReference type="InterPro" id="IPR020588">
    <property type="entry name" value="RecA_ATP-bd"/>
</dbReference>
<comment type="domain">
    <text evidence="11">The middle region has homology to RecA with ATPase motifs including the RadA KNRFG motif, while the C-terminus is homologous to Lon protease.</text>
</comment>
<keyword evidence="7 11" id="KW-0067">ATP-binding</keyword>
<dbReference type="Gene3D" id="3.40.50.300">
    <property type="entry name" value="P-loop containing nucleotide triphosphate hydrolases"/>
    <property type="match status" value="1"/>
</dbReference>
<evidence type="ECO:0000256" key="1">
    <source>
        <dbReference type="ARBA" id="ARBA00022723"/>
    </source>
</evidence>
<sequence>MAKAAPAFVCQSCGATSSKWAGRCEACGEWNTIVEEKPLSQGPAGKSLGTVRGKSIPLSDLSSREAPPPRTACGLDELDRVLGGGLVPASAVLVGGDPGIGKSTLLLQAAAAFANAGLSVVYISGEEASAQVRLRAQRLGLADAQVKLATETNLRDILTTLDEARPDLAIVDSVQTMWADNVDSAPGSVSQVRAAAHELTTFAKRRGSAVVMVGHVTKDGQIAGPRVVEHMVDTVLYFEGERGHQFRILRSVKNRFGPADEIGVFEMTGAGLAEVPNPSALFLSERGAPSTGSVVFSGIEGTRPVLVEFQALVAPSPTSQPRRSVVGWDGSRLSMILAVLESRCGIPFAGLDVYLNVAGGMRVGEPAADLAVAAALLSAREDSALPAETVVFGEISLSGALRPVSQTENRLKEARKLGFSSAILPQGGKAGGTGGMQLSRMADLTGFVGDVFGAG</sequence>
<keyword evidence="4 13" id="KW-0863">Zinc-finger</keyword>
<dbReference type="InterPro" id="IPR004504">
    <property type="entry name" value="DNA_repair_RadA"/>
</dbReference>
<comment type="function">
    <text evidence="11">Plays a role in repairing double-strand DNA breaks, probably involving stabilizing or processing branched DNA or blocked replication forks.</text>
</comment>
<keyword evidence="3 11" id="KW-0227">DNA damage</keyword>
<feature type="short sequence motif" description="RadA KNRFG motif" evidence="11">
    <location>
        <begin position="253"/>
        <end position="257"/>
    </location>
</feature>
<keyword evidence="9 11" id="KW-0238">DNA-binding</keyword>
<evidence type="ECO:0000256" key="8">
    <source>
        <dbReference type="ARBA" id="ARBA00023016"/>
    </source>
</evidence>
<evidence type="ECO:0000256" key="10">
    <source>
        <dbReference type="ARBA" id="ARBA00023204"/>
    </source>
</evidence>
<keyword evidence="6 13" id="KW-0862">Zinc</keyword>
<dbReference type="AlphaFoldDB" id="A0A0W7WLD1"/>
<evidence type="ECO:0000259" key="15">
    <source>
        <dbReference type="PROSITE" id="PS50162"/>
    </source>
</evidence>
<accession>A0A0W7WLD1</accession>
<dbReference type="PRINTS" id="PR01874">
    <property type="entry name" value="DNAREPAIRADA"/>
</dbReference>
<evidence type="ECO:0000256" key="5">
    <source>
        <dbReference type="ARBA" id="ARBA00022801"/>
    </source>
</evidence>
<evidence type="ECO:0000256" key="9">
    <source>
        <dbReference type="ARBA" id="ARBA00023125"/>
    </source>
</evidence>
<gene>
    <name evidence="11" type="primary">radA</name>
    <name evidence="16" type="ORF">AVJ23_06390</name>
</gene>
<name>A0A0W7WLD1_9RHOB</name>
<organism evidence="16 17">
    <name type="scientific">Pseudoponticoccus marisrubri</name>
    <dbReference type="NCBI Taxonomy" id="1685382"/>
    <lineage>
        <taxon>Bacteria</taxon>
        <taxon>Pseudomonadati</taxon>
        <taxon>Pseudomonadota</taxon>
        <taxon>Alphaproteobacteria</taxon>
        <taxon>Rhodobacterales</taxon>
        <taxon>Roseobacteraceae</taxon>
        <taxon>Pseudoponticoccus</taxon>
    </lineage>
</organism>
<protein>
    <recommendedName>
        <fullName evidence="11 12">DNA repair protein RadA</fullName>
    </recommendedName>
</protein>
<dbReference type="Proteomes" id="UP000054396">
    <property type="component" value="Unassembled WGS sequence"/>
</dbReference>
<dbReference type="Pfam" id="PF13541">
    <property type="entry name" value="ChlI"/>
    <property type="match status" value="1"/>
</dbReference>
<dbReference type="FunFam" id="3.40.50.300:FF:000050">
    <property type="entry name" value="DNA repair protein RadA"/>
    <property type="match status" value="1"/>
</dbReference>
<dbReference type="InterPro" id="IPR027417">
    <property type="entry name" value="P-loop_NTPase"/>
</dbReference>
<keyword evidence="1 11" id="KW-0479">Metal-binding</keyword>
<keyword evidence="2 11" id="KW-0547">Nucleotide-binding</keyword>
<evidence type="ECO:0000256" key="13">
    <source>
        <dbReference type="RuleBase" id="RU003555"/>
    </source>
</evidence>
<comment type="caution">
    <text evidence="16">The sequence shown here is derived from an EMBL/GenBank/DDBJ whole genome shotgun (WGS) entry which is preliminary data.</text>
</comment>
<dbReference type="STRING" id="1685382.AVJ23_06390"/>
<feature type="region of interest" description="Disordered" evidence="14">
    <location>
        <begin position="38"/>
        <end position="70"/>
    </location>
</feature>
<dbReference type="GO" id="GO:0140664">
    <property type="term" value="F:ATP-dependent DNA damage sensor activity"/>
    <property type="evidence" value="ECO:0007669"/>
    <property type="project" value="InterPro"/>
</dbReference>
<keyword evidence="10 11" id="KW-0234">DNA repair</keyword>
<evidence type="ECO:0000256" key="4">
    <source>
        <dbReference type="ARBA" id="ARBA00022771"/>
    </source>
</evidence>
<evidence type="ECO:0000313" key="16">
    <source>
        <dbReference type="EMBL" id="KUF11390.1"/>
    </source>
</evidence>
<dbReference type="GO" id="GO:0005524">
    <property type="term" value="F:ATP binding"/>
    <property type="evidence" value="ECO:0007669"/>
    <property type="project" value="UniProtKB-UniRule"/>
</dbReference>
<dbReference type="OrthoDB" id="9803906at2"/>
<dbReference type="InterPro" id="IPR020568">
    <property type="entry name" value="Ribosomal_Su5_D2-typ_SF"/>
</dbReference>
<evidence type="ECO:0000256" key="12">
    <source>
        <dbReference type="NCBIfam" id="TIGR00416"/>
    </source>
</evidence>
<evidence type="ECO:0000256" key="3">
    <source>
        <dbReference type="ARBA" id="ARBA00022763"/>
    </source>
</evidence>
<dbReference type="Pfam" id="PF13481">
    <property type="entry name" value="AAA_25"/>
    <property type="match status" value="1"/>
</dbReference>
<feature type="region of interest" description="Lon-protease-like" evidence="11">
    <location>
        <begin position="352"/>
        <end position="455"/>
    </location>
</feature>
<dbReference type="GO" id="GO:0003684">
    <property type="term" value="F:damaged DNA binding"/>
    <property type="evidence" value="ECO:0007669"/>
    <property type="project" value="InterPro"/>
</dbReference>
<dbReference type="SUPFAM" id="SSF52540">
    <property type="entry name" value="P-loop containing nucleoside triphosphate hydrolases"/>
    <property type="match status" value="1"/>
</dbReference>
<comment type="function">
    <text evidence="13">DNA-dependent ATPase involved in processing of recombination intermediates, plays a role in repairing DNA breaks. Stimulates the branch migration of RecA-mediated strand transfer reactions, allowing the 3' invading strand to extend heteroduplex DNA faster. Binds ssDNA in the presence of ADP but not other nucleotides, has ATPase activity that is stimulated by ssDNA and various branched DNA structures, but inhibited by SSB. Does not have RecA's homology-searching function.</text>
</comment>
<dbReference type="CDD" id="cd01121">
    <property type="entry name" value="RadA_SMS_N"/>
    <property type="match status" value="1"/>
</dbReference>
<evidence type="ECO:0000256" key="6">
    <source>
        <dbReference type="ARBA" id="ARBA00022833"/>
    </source>
</evidence>
<dbReference type="RefSeq" id="WP_058861335.1">
    <property type="nucleotide sequence ID" value="NZ_LPXO01000003.1"/>
</dbReference>
<dbReference type="InterPro" id="IPR014721">
    <property type="entry name" value="Ribsml_uS5_D2-typ_fold_subgr"/>
</dbReference>
<dbReference type="PANTHER" id="PTHR32472:SF10">
    <property type="entry name" value="DNA REPAIR PROTEIN RADA-LIKE PROTEIN"/>
    <property type="match status" value="1"/>
</dbReference>
<evidence type="ECO:0000256" key="7">
    <source>
        <dbReference type="ARBA" id="ARBA00022840"/>
    </source>
</evidence>
<dbReference type="GO" id="GO:0008270">
    <property type="term" value="F:zinc ion binding"/>
    <property type="evidence" value="ECO:0007669"/>
    <property type="project" value="UniProtKB-KW"/>
</dbReference>
<dbReference type="GO" id="GO:0016787">
    <property type="term" value="F:hydrolase activity"/>
    <property type="evidence" value="ECO:0007669"/>
    <property type="project" value="UniProtKB-KW"/>
</dbReference>
<feature type="binding site" evidence="11">
    <location>
        <begin position="96"/>
        <end position="103"/>
    </location>
    <ligand>
        <name>ATP</name>
        <dbReference type="ChEBI" id="CHEBI:30616"/>
    </ligand>
</feature>
<comment type="similarity">
    <text evidence="11 13">Belongs to the RecA family. RadA subfamily.</text>
</comment>
<keyword evidence="5" id="KW-0378">Hydrolase</keyword>
<dbReference type="HAMAP" id="MF_01498">
    <property type="entry name" value="RadA_bact"/>
    <property type="match status" value="1"/>
</dbReference>
<keyword evidence="17" id="KW-1185">Reference proteome</keyword>
<dbReference type="SUPFAM" id="SSF54211">
    <property type="entry name" value="Ribosomal protein S5 domain 2-like"/>
    <property type="match status" value="1"/>
</dbReference>
<proteinExistence type="inferred from homology"/>
<evidence type="ECO:0000313" key="17">
    <source>
        <dbReference type="Proteomes" id="UP000054396"/>
    </source>
</evidence>
<dbReference type="Pfam" id="PF18073">
    <property type="entry name" value="Zn_ribbon_LapB"/>
    <property type="match status" value="1"/>
</dbReference>